<evidence type="ECO:0000256" key="11">
    <source>
        <dbReference type="ARBA" id="ARBA00043671"/>
    </source>
</evidence>
<keyword evidence="14" id="KW-0812">Transmembrane</keyword>
<evidence type="ECO:0000256" key="13">
    <source>
        <dbReference type="ARBA" id="ARBA00043832"/>
    </source>
</evidence>
<dbReference type="STRING" id="166423.A0A0M8ZV22"/>
<evidence type="ECO:0000256" key="4">
    <source>
        <dbReference type="ARBA" id="ARBA00013040"/>
    </source>
</evidence>
<dbReference type="GO" id="GO:0016020">
    <property type="term" value="C:membrane"/>
    <property type="evidence" value="ECO:0007669"/>
    <property type="project" value="UniProtKB-SubCell"/>
</dbReference>
<dbReference type="PANTHER" id="PTHR20963">
    <property type="entry name" value="MULTIPLE INOSITOL POLYPHOSPHATE PHOSPHATASE-RELATED"/>
    <property type="match status" value="1"/>
</dbReference>
<evidence type="ECO:0000256" key="3">
    <source>
        <dbReference type="ARBA" id="ARBA00012976"/>
    </source>
</evidence>
<feature type="signal peptide" evidence="15">
    <location>
        <begin position="1"/>
        <end position="23"/>
    </location>
</feature>
<evidence type="ECO:0000256" key="7">
    <source>
        <dbReference type="ARBA" id="ARBA00022801"/>
    </source>
</evidence>
<reference evidence="16 17" key="1">
    <citation type="submission" date="2015-07" db="EMBL/GenBank/DDBJ databases">
        <title>The genome of Melipona quadrifasciata.</title>
        <authorList>
            <person name="Pan H."/>
            <person name="Kapheim K."/>
        </authorList>
    </citation>
    <scope>NUCLEOTIDE SEQUENCE [LARGE SCALE GENOMIC DNA]</scope>
    <source>
        <strain evidence="16">0111107301</strain>
        <tissue evidence="16">Whole body</tissue>
    </source>
</reference>
<proteinExistence type="inferred from homology"/>
<keyword evidence="8 14" id="KW-0472">Membrane</keyword>
<comment type="catalytic activity">
    <reaction evidence="13">
        <text>(2R)-2,3-bisphosphoglycerate + H2O = (2R)-2-phosphoglycerate + phosphate</text>
        <dbReference type="Rhea" id="RHEA:27381"/>
        <dbReference type="ChEBI" id="CHEBI:15377"/>
        <dbReference type="ChEBI" id="CHEBI:43474"/>
        <dbReference type="ChEBI" id="CHEBI:58248"/>
        <dbReference type="ChEBI" id="CHEBI:58289"/>
        <dbReference type="EC" id="3.1.3.80"/>
    </reaction>
    <physiologicalReaction direction="left-to-right" evidence="13">
        <dbReference type="Rhea" id="RHEA:27382"/>
    </physiologicalReaction>
</comment>
<dbReference type="PANTHER" id="PTHR20963:SF8">
    <property type="entry name" value="MULTIPLE INOSITOL POLYPHOSPHATE PHOSPHATASE 1"/>
    <property type="match status" value="1"/>
</dbReference>
<keyword evidence="17" id="KW-1185">Reference proteome</keyword>
<evidence type="ECO:0000256" key="15">
    <source>
        <dbReference type="SAM" id="SignalP"/>
    </source>
</evidence>
<dbReference type="GO" id="GO:0034417">
    <property type="term" value="F:bisphosphoglycerate 3-phosphatase activity"/>
    <property type="evidence" value="ECO:0007669"/>
    <property type="project" value="UniProtKB-EC"/>
</dbReference>
<dbReference type="EMBL" id="KQ435834">
    <property type="protein sequence ID" value="KOX71547.1"/>
    <property type="molecule type" value="Genomic_DNA"/>
</dbReference>
<dbReference type="AlphaFoldDB" id="A0A0M8ZV22"/>
<name>A0A0M8ZV22_9HYME</name>
<dbReference type="CDD" id="cd07061">
    <property type="entry name" value="HP_HAP_like"/>
    <property type="match status" value="2"/>
</dbReference>
<evidence type="ECO:0000256" key="9">
    <source>
        <dbReference type="ARBA" id="ARBA00031642"/>
    </source>
</evidence>
<evidence type="ECO:0000256" key="12">
    <source>
        <dbReference type="ARBA" id="ARBA00043691"/>
    </source>
</evidence>
<sequence>MLRIKFFAILIFCLTNELILSEAAEYCYSDDEHPYLLAGMKTAYEVEHGIIKNTTVPIWMLIRHGTRNPGKDEIENMKHNLPKLQQKIIKNHKQYGKGSLCQKDLEKLRAWKLDPNLDKHKHMYLTAQGKKDLLSLGARFKDYFPELLQSYPLDSSKQRYKFRSTDSERTIVSMDSFINGLFGNVTVNNKEVVPSSNDTLLQLYKICKSWLDQVSNTSGKNEVDKLLNGPLFDDVPIMYTACSFENAWHIDERSPWCAAFRKDEEKLFEYQEDLFSYYHSSYGQTLSSVIGCPPLQDMFNHFTKLENGDSDEEPQGIFYFAHSTTLQLFLATMEIAKDSVPPKASNYESMGNRKWRTSHLVPFAANLAAVFYKCDSSNKVRFYLNEKPLDYEGCEAGVCDWEYLKKKLGFKAFNLVYLEINFLRTRALPHCPLSLVKDGISQQDYSLLLSIARVVVCFPPQIQQINIKLINYIKTHQTNVNNNANVRDTGMKMNACVLFLSLLISHVYARDVDFCFADEDDPYLYMATKTAYHFVHGGKTRFQLPNCHAEQIWMFATHGTRCPSEAEITEMHKLTELQSQIINNHEVRNNGHMCNRDLENLKRWKPDEYLAIQRAEVLTPQGVEDMKLLARRLQSNFPQLLHPNTEHINYTFKTTDVREGSIGWFIEGLFGNRQAVPVEEVSSKNDTLLSLYKTCNAWDNDDGNVSVKEVIAFEEGTQFRNLIENVSYRLGFLYYISKEPILAMYDMCRYEKAWTVTKLSPCKEELRVLEYREDLYYYYKAGYGREINAHLGCTLLQDMMNHFWRLEQNKDSNEPNGVFYFGDIITLQNLLTTLNINKDHAQLTALNYNDMAKQESVPTLIRRCNTSDQPNKVMFFLAEKLVMLDGCKVGLCDWEYLKQRFNPVLKQCNLNVCWNGNGVATFAANLVLVLLSCFTLVLVRK</sequence>
<comment type="catalytic activity">
    <reaction evidence="10">
        <text>1D-myo-inositol 1,2,5,6-tetrakisphosphate + H2O = 1D-myo-inositol 1,2,6-trisphosphate + phosphate</text>
        <dbReference type="Rhea" id="RHEA:77119"/>
        <dbReference type="ChEBI" id="CHEBI:15377"/>
        <dbReference type="ChEBI" id="CHEBI:43474"/>
        <dbReference type="ChEBI" id="CHEBI:195535"/>
        <dbReference type="ChEBI" id="CHEBI:195537"/>
        <dbReference type="EC" id="3.1.3.62"/>
    </reaction>
    <physiologicalReaction direction="left-to-right" evidence="10">
        <dbReference type="Rhea" id="RHEA:77120"/>
    </physiologicalReaction>
</comment>
<accession>A0A0M8ZV22</accession>
<comment type="catalytic activity">
    <reaction evidence="12">
        <text>1D-myo-inositol hexakisphosphate + H2O = 1D-myo-inositol 1,2,4,5,6-pentakisphosphate + phosphate</text>
        <dbReference type="Rhea" id="RHEA:16989"/>
        <dbReference type="ChEBI" id="CHEBI:15377"/>
        <dbReference type="ChEBI" id="CHEBI:43474"/>
        <dbReference type="ChEBI" id="CHEBI:57798"/>
        <dbReference type="ChEBI" id="CHEBI:58130"/>
        <dbReference type="EC" id="3.1.3.62"/>
    </reaction>
    <physiologicalReaction direction="left-to-right" evidence="12">
        <dbReference type="Rhea" id="RHEA:16990"/>
    </physiologicalReaction>
</comment>
<evidence type="ECO:0000313" key="17">
    <source>
        <dbReference type="Proteomes" id="UP000053105"/>
    </source>
</evidence>
<comment type="similarity">
    <text evidence="2">Belongs to the histidine acid phosphatase family. MINPP1 subfamily.</text>
</comment>
<dbReference type="GO" id="GO:0052745">
    <property type="term" value="F:inositol phosphate phosphatase activity"/>
    <property type="evidence" value="ECO:0007669"/>
    <property type="project" value="TreeGrafter"/>
</dbReference>
<dbReference type="SUPFAM" id="SSF53254">
    <property type="entry name" value="Phosphoglycerate mutase-like"/>
    <property type="match status" value="2"/>
</dbReference>
<comment type="catalytic activity">
    <reaction evidence="11">
        <text>1D-myo-inositol 1,2,4,5,6-pentakisphosphate + H2O = 1D-myo-inositol 1,2,5,6-tetrakisphosphate + phosphate</text>
        <dbReference type="Rhea" id="RHEA:77115"/>
        <dbReference type="ChEBI" id="CHEBI:15377"/>
        <dbReference type="ChEBI" id="CHEBI:43474"/>
        <dbReference type="ChEBI" id="CHEBI:57798"/>
        <dbReference type="ChEBI" id="CHEBI:195535"/>
        <dbReference type="EC" id="3.1.3.62"/>
    </reaction>
    <physiologicalReaction direction="left-to-right" evidence="11">
        <dbReference type="Rhea" id="RHEA:77116"/>
    </physiologicalReaction>
</comment>
<dbReference type="GO" id="GO:0003993">
    <property type="term" value="F:acid phosphatase activity"/>
    <property type="evidence" value="ECO:0007669"/>
    <property type="project" value="TreeGrafter"/>
</dbReference>
<organism evidence="16 17">
    <name type="scientific">Melipona quadrifasciata</name>
    <dbReference type="NCBI Taxonomy" id="166423"/>
    <lineage>
        <taxon>Eukaryota</taxon>
        <taxon>Metazoa</taxon>
        <taxon>Ecdysozoa</taxon>
        <taxon>Arthropoda</taxon>
        <taxon>Hexapoda</taxon>
        <taxon>Insecta</taxon>
        <taxon>Pterygota</taxon>
        <taxon>Neoptera</taxon>
        <taxon>Endopterygota</taxon>
        <taxon>Hymenoptera</taxon>
        <taxon>Apocrita</taxon>
        <taxon>Aculeata</taxon>
        <taxon>Apoidea</taxon>
        <taxon>Anthophila</taxon>
        <taxon>Apidae</taxon>
        <taxon>Melipona</taxon>
    </lineage>
</organism>
<keyword evidence="14" id="KW-1133">Transmembrane helix</keyword>
<evidence type="ECO:0000256" key="2">
    <source>
        <dbReference type="ARBA" id="ARBA00008422"/>
    </source>
</evidence>
<dbReference type="InterPro" id="IPR029033">
    <property type="entry name" value="His_PPase_superfam"/>
</dbReference>
<dbReference type="Pfam" id="PF00328">
    <property type="entry name" value="His_Phos_2"/>
    <property type="match status" value="2"/>
</dbReference>
<comment type="subcellular location">
    <subcellularLocation>
        <location evidence="1">Membrane</location>
    </subcellularLocation>
</comment>
<evidence type="ECO:0000256" key="8">
    <source>
        <dbReference type="ARBA" id="ARBA00023136"/>
    </source>
</evidence>
<evidence type="ECO:0000313" key="16">
    <source>
        <dbReference type="EMBL" id="KOX71547.1"/>
    </source>
</evidence>
<dbReference type="InterPro" id="IPR000560">
    <property type="entry name" value="His_Pase_clade-2"/>
</dbReference>
<dbReference type="OrthoDB" id="6509975at2759"/>
<evidence type="ECO:0000256" key="6">
    <source>
        <dbReference type="ARBA" id="ARBA00022729"/>
    </source>
</evidence>
<evidence type="ECO:0000256" key="10">
    <source>
        <dbReference type="ARBA" id="ARBA00043668"/>
    </source>
</evidence>
<evidence type="ECO:0000256" key="5">
    <source>
        <dbReference type="ARBA" id="ARBA00018097"/>
    </source>
</evidence>
<keyword evidence="6 15" id="KW-0732">Signal</keyword>
<dbReference type="EC" id="3.1.3.80" evidence="3"/>
<feature type="transmembrane region" description="Helical" evidence="14">
    <location>
        <begin position="918"/>
        <end position="939"/>
    </location>
</feature>
<gene>
    <name evidence="16" type="ORF">WN51_02418</name>
</gene>
<keyword evidence="7" id="KW-0378">Hydrolase</keyword>
<feature type="chain" id="PRO_5005830964" description="Multiple inositol polyphosphate phosphatase 1" evidence="15">
    <location>
        <begin position="24"/>
        <end position="941"/>
    </location>
</feature>
<evidence type="ECO:0000256" key="14">
    <source>
        <dbReference type="SAM" id="Phobius"/>
    </source>
</evidence>
<dbReference type="Proteomes" id="UP000053105">
    <property type="component" value="Unassembled WGS sequence"/>
</dbReference>
<evidence type="ECO:0000256" key="1">
    <source>
        <dbReference type="ARBA" id="ARBA00004370"/>
    </source>
</evidence>
<dbReference type="EC" id="3.1.3.62" evidence="4"/>
<protein>
    <recommendedName>
        <fullName evidence="5">Multiple inositol polyphosphate phosphatase 1</fullName>
        <ecNumber evidence="4">3.1.3.62</ecNumber>
        <ecNumber evidence="3">3.1.3.80</ecNumber>
    </recommendedName>
    <alternativeName>
        <fullName evidence="9">2,3-bisphosphoglycerate 3-phosphatase</fullName>
    </alternativeName>
</protein>
<dbReference type="Gene3D" id="3.40.50.1240">
    <property type="entry name" value="Phosphoglycerate mutase-like"/>
    <property type="match status" value="2"/>
</dbReference>